<comment type="caution">
    <text evidence="12">The sequence shown here is derived from an EMBL/GenBank/DDBJ whole genome shotgun (WGS) entry which is preliminary data.</text>
</comment>
<keyword evidence="5 9" id="KW-0297">G-protein coupled receptor</keyword>
<evidence type="ECO:0000256" key="2">
    <source>
        <dbReference type="ARBA" id="ARBA00010663"/>
    </source>
</evidence>
<feature type="transmembrane region" description="Helical" evidence="10">
    <location>
        <begin position="197"/>
        <end position="223"/>
    </location>
</feature>
<evidence type="ECO:0000256" key="10">
    <source>
        <dbReference type="SAM" id="Phobius"/>
    </source>
</evidence>
<evidence type="ECO:0000256" key="6">
    <source>
        <dbReference type="ARBA" id="ARBA00023136"/>
    </source>
</evidence>
<dbReference type="PROSITE" id="PS00237">
    <property type="entry name" value="G_PROTEIN_RECEP_F1_1"/>
    <property type="match status" value="1"/>
</dbReference>
<gene>
    <name evidence="12" type="ORF">HCN44_007333</name>
</gene>
<keyword evidence="7 9" id="KW-0675">Receptor</keyword>
<dbReference type="InterPro" id="IPR017452">
    <property type="entry name" value="GPCR_Rhodpsn_7TM"/>
</dbReference>
<sequence>MNFSHLKIITNEQKLILFTSNFRTFYKFIIWPIMIVGLLGNICVLIRLFLLKNINKKNSIKPFHKLSLLSLALSDILFITTTGINILSLINNETNLWKLPNFFCYYLPYLQSDAVIVASLTLAAIAINRYTAIKLKFPQTHATGWYTIFFYIVIWSLASAVSYPTLELYKPESLIIINNSTLYTGILCVGDKQNSSIIFTILFVIIFVPLGIVFVVIHIMLIIEISNRKLTGHSVRAHHDDNKPSSSQDDTTGSTNLETIKINNYRKILPSHVLRKRRTIRIILFLIIIFLLCRLPQWIYLLIKLHVKLDDGYWWYIQILLTTLSLLNATLNPFFYTFLNESLSLIAWIRLLSCFKNNTIL</sequence>
<dbReference type="PROSITE" id="PS50262">
    <property type="entry name" value="G_PROTEIN_RECEP_F1_2"/>
    <property type="match status" value="1"/>
</dbReference>
<accession>A0A834XKS1</accession>
<dbReference type="GO" id="GO:0005886">
    <property type="term" value="C:plasma membrane"/>
    <property type="evidence" value="ECO:0007669"/>
    <property type="project" value="TreeGrafter"/>
</dbReference>
<feature type="transmembrane region" description="Helical" evidence="10">
    <location>
        <begin position="110"/>
        <end position="131"/>
    </location>
</feature>
<comment type="subcellular location">
    <subcellularLocation>
        <location evidence="1">Membrane</location>
        <topology evidence="1">Multi-pass membrane protein</topology>
    </subcellularLocation>
</comment>
<feature type="transmembrane region" description="Helical" evidence="10">
    <location>
        <begin position="315"/>
        <end position="339"/>
    </location>
</feature>
<evidence type="ECO:0000256" key="5">
    <source>
        <dbReference type="ARBA" id="ARBA00023040"/>
    </source>
</evidence>
<feature type="domain" description="G-protein coupled receptors family 1 profile" evidence="11">
    <location>
        <begin position="40"/>
        <end position="336"/>
    </location>
</feature>
<dbReference type="Gene3D" id="1.20.1070.10">
    <property type="entry name" value="Rhodopsin 7-helix transmembrane proteins"/>
    <property type="match status" value="1"/>
</dbReference>
<dbReference type="Proteomes" id="UP000639338">
    <property type="component" value="Unassembled WGS sequence"/>
</dbReference>
<feature type="transmembrane region" description="Helical" evidence="10">
    <location>
        <begin position="71"/>
        <end position="90"/>
    </location>
</feature>
<keyword evidence="3 9" id="KW-0812">Transmembrane</keyword>
<dbReference type="GO" id="GO:0004930">
    <property type="term" value="F:G protein-coupled receptor activity"/>
    <property type="evidence" value="ECO:0007669"/>
    <property type="project" value="UniProtKB-KW"/>
</dbReference>
<dbReference type="PRINTS" id="PR00237">
    <property type="entry name" value="GPCRRHODOPSN"/>
</dbReference>
<evidence type="ECO:0000256" key="1">
    <source>
        <dbReference type="ARBA" id="ARBA00004141"/>
    </source>
</evidence>
<dbReference type="InterPro" id="IPR000276">
    <property type="entry name" value="GPCR_Rhodpsn"/>
</dbReference>
<protein>
    <recommendedName>
        <fullName evidence="11">G-protein coupled receptors family 1 profile domain-containing protein</fullName>
    </recommendedName>
</protein>
<proteinExistence type="inferred from homology"/>
<evidence type="ECO:0000256" key="9">
    <source>
        <dbReference type="RuleBase" id="RU000688"/>
    </source>
</evidence>
<keyword evidence="4 10" id="KW-1133">Transmembrane helix</keyword>
<organism evidence="12 13">
    <name type="scientific">Aphidius gifuensis</name>
    <name type="common">Parasitoid wasp</name>
    <dbReference type="NCBI Taxonomy" id="684658"/>
    <lineage>
        <taxon>Eukaryota</taxon>
        <taxon>Metazoa</taxon>
        <taxon>Ecdysozoa</taxon>
        <taxon>Arthropoda</taxon>
        <taxon>Hexapoda</taxon>
        <taxon>Insecta</taxon>
        <taxon>Pterygota</taxon>
        <taxon>Neoptera</taxon>
        <taxon>Endopterygota</taxon>
        <taxon>Hymenoptera</taxon>
        <taxon>Apocrita</taxon>
        <taxon>Ichneumonoidea</taxon>
        <taxon>Braconidae</taxon>
        <taxon>Aphidiinae</taxon>
        <taxon>Aphidius</taxon>
    </lineage>
</organism>
<evidence type="ECO:0000256" key="4">
    <source>
        <dbReference type="ARBA" id="ARBA00022989"/>
    </source>
</evidence>
<dbReference type="Pfam" id="PF00001">
    <property type="entry name" value="7tm_1"/>
    <property type="match status" value="1"/>
</dbReference>
<feature type="transmembrane region" description="Helical" evidence="10">
    <location>
        <begin position="282"/>
        <end position="303"/>
    </location>
</feature>
<feature type="transmembrane region" description="Helical" evidence="10">
    <location>
        <begin position="28"/>
        <end position="50"/>
    </location>
</feature>
<evidence type="ECO:0000313" key="12">
    <source>
        <dbReference type="EMBL" id="KAF7989023.1"/>
    </source>
</evidence>
<keyword evidence="6 10" id="KW-0472">Membrane</keyword>
<evidence type="ECO:0000256" key="3">
    <source>
        <dbReference type="ARBA" id="ARBA00022692"/>
    </source>
</evidence>
<reference evidence="12 13" key="1">
    <citation type="submission" date="2020-08" db="EMBL/GenBank/DDBJ databases">
        <title>Aphidius gifuensis genome sequencing and assembly.</title>
        <authorList>
            <person name="Du Z."/>
        </authorList>
    </citation>
    <scope>NUCLEOTIDE SEQUENCE [LARGE SCALE GENOMIC DNA]</scope>
    <source>
        <strain evidence="12">YNYX2018</strain>
        <tissue evidence="12">Adults</tissue>
    </source>
</reference>
<keyword evidence="13" id="KW-1185">Reference proteome</keyword>
<dbReference type="PANTHER" id="PTHR45695">
    <property type="entry name" value="LEUCOKININ RECEPTOR-RELATED"/>
    <property type="match status" value="1"/>
</dbReference>
<dbReference type="OrthoDB" id="5957382at2759"/>
<evidence type="ECO:0000256" key="8">
    <source>
        <dbReference type="ARBA" id="ARBA00023224"/>
    </source>
</evidence>
<dbReference type="EMBL" id="JACMRX010000005">
    <property type="protein sequence ID" value="KAF7989023.1"/>
    <property type="molecule type" value="Genomic_DNA"/>
</dbReference>
<dbReference type="AlphaFoldDB" id="A0A834XKS1"/>
<evidence type="ECO:0000313" key="13">
    <source>
        <dbReference type="Proteomes" id="UP000639338"/>
    </source>
</evidence>
<comment type="similarity">
    <text evidence="2 9">Belongs to the G-protein coupled receptor 1 family.</text>
</comment>
<dbReference type="PANTHER" id="PTHR45695:SF9">
    <property type="entry name" value="LEUCOKININ RECEPTOR"/>
    <property type="match status" value="1"/>
</dbReference>
<dbReference type="CDD" id="cd00637">
    <property type="entry name" value="7tm_classA_rhodopsin-like"/>
    <property type="match status" value="1"/>
</dbReference>
<evidence type="ECO:0000259" key="11">
    <source>
        <dbReference type="PROSITE" id="PS50262"/>
    </source>
</evidence>
<evidence type="ECO:0000256" key="7">
    <source>
        <dbReference type="ARBA" id="ARBA00023170"/>
    </source>
</evidence>
<name>A0A834XKS1_APHGI</name>
<feature type="transmembrane region" description="Helical" evidence="10">
    <location>
        <begin position="143"/>
        <end position="163"/>
    </location>
</feature>
<keyword evidence="8 9" id="KW-0807">Transducer</keyword>
<dbReference type="SUPFAM" id="SSF81321">
    <property type="entry name" value="Family A G protein-coupled receptor-like"/>
    <property type="match status" value="1"/>
</dbReference>